<dbReference type="SMART" id="SM01163">
    <property type="entry name" value="DUF1785"/>
    <property type="match status" value="1"/>
</dbReference>
<feature type="domain" description="PAZ" evidence="2">
    <location>
        <begin position="292"/>
        <end position="387"/>
    </location>
</feature>
<dbReference type="InterPro" id="IPR032474">
    <property type="entry name" value="Argonaute_N"/>
</dbReference>
<evidence type="ECO:0000259" key="3">
    <source>
        <dbReference type="PROSITE" id="PS50822"/>
    </source>
</evidence>
<dbReference type="SUPFAM" id="SSF101690">
    <property type="entry name" value="PAZ domain"/>
    <property type="match status" value="1"/>
</dbReference>
<dbReference type="GO" id="GO:0003743">
    <property type="term" value="F:translation initiation factor activity"/>
    <property type="evidence" value="ECO:0007669"/>
    <property type="project" value="UniProtKB-KW"/>
</dbReference>
<dbReference type="PANTHER" id="PTHR22891">
    <property type="entry name" value="EUKARYOTIC TRANSLATION INITIATION FACTOR 2C"/>
    <property type="match status" value="1"/>
</dbReference>
<dbReference type="Pfam" id="PF02170">
    <property type="entry name" value="PAZ"/>
    <property type="match status" value="1"/>
</dbReference>
<keyword evidence="5" id="KW-1185">Reference proteome</keyword>
<dbReference type="InterPro" id="IPR003100">
    <property type="entry name" value="PAZ_dom"/>
</dbReference>
<dbReference type="Pfam" id="PF16487">
    <property type="entry name" value="ArgoMid"/>
    <property type="match status" value="1"/>
</dbReference>
<dbReference type="Pfam" id="PF08699">
    <property type="entry name" value="ArgoL1"/>
    <property type="match status" value="1"/>
</dbReference>
<accession>A0A0F4YPV7</accession>
<keyword evidence="4" id="KW-0648">Protein biosynthesis</keyword>
<dbReference type="Gene3D" id="2.170.260.10">
    <property type="entry name" value="paz domain"/>
    <property type="match status" value="1"/>
</dbReference>
<dbReference type="Gene3D" id="3.40.50.2300">
    <property type="match status" value="1"/>
</dbReference>
<dbReference type="STRING" id="1408163.A0A0F4YPV7"/>
<dbReference type="Pfam" id="PF16488">
    <property type="entry name" value="ArgoL2"/>
    <property type="match status" value="1"/>
</dbReference>
<comment type="caution">
    <text evidence="4">The sequence shown here is derived from an EMBL/GenBank/DDBJ whole genome shotgun (WGS) entry which is preliminary data.</text>
</comment>
<evidence type="ECO:0000313" key="5">
    <source>
        <dbReference type="Proteomes" id="UP000053958"/>
    </source>
</evidence>
<dbReference type="InterPro" id="IPR003165">
    <property type="entry name" value="Piwi"/>
</dbReference>
<dbReference type="AlphaFoldDB" id="A0A0F4YPV7"/>
<dbReference type="Pfam" id="PF16486">
    <property type="entry name" value="ArgoN"/>
    <property type="match status" value="1"/>
</dbReference>
<feature type="region of interest" description="Disordered" evidence="1">
    <location>
        <begin position="1"/>
        <end position="31"/>
    </location>
</feature>
<feature type="compositionally biased region" description="Basic and acidic residues" evidence="1">
    <location>
        <begin position="8"/>
        <end position="17"/>
    </location>
</feature>
<dbReference type="SUPFAM" id="SSF53098">
    <property type="entry name" value="Ribonuclease H-like"/>
    <property type="match status" value="1"/>
</dbReference>
<dbReference type="PROSITE" id="PS50822">
    <property type="entry name" value="PIWI"/>
    <property type="match status" value="1"/>
</dbReference>
<dbReference type="InterPro" id="IPR032472">
    <property type="entry name" value="ArgoL2"/>
</dbReference>
<gene>
    <name evidence="4" type="ORF">T310_5705</name>
</gene>
<proteinExistence type="predicted"/>
<dbReference type="CDD" id="cd04657">
    <property type="entry name" value="Piwi_ago-like"/>
    <property type="match status" value="1"/>
</dbReference>
<dbReference type="RefSeq" id="XP_013326896.1">
    <property type="nucleotide sequence ID" value="XM_013471442.1"/>
</dbReference>
<organism evidence="4 5">
    <name type="scientific">Rasamsonia emersonii (strain ATCC 16479 / CBS 393.64 / IMI 116815)</name>
    <dbReference type="NCBI Taxonomy" id="1408163"/>
    <lineage>
        <taxon>Eukaryota</taxon>
        <taxon>Fungi</taxon>
        <taxon>Dikarya</taxon>
        <taxon>Ascomycota</taxon>
        <taxon>Pezizomycotina</taxon>
        <taxon>Eurotiomycetes</taxon>
        <taxon>Eurotiomycetidae</taxon>
        <taxon>Eurotiales</taxon>
        <taxon>Trichocomaceae</taxon>
        <taxon>Rasamsonia</taxon>
    </lineage>
</organism>
<dbReference type="EMBL" id="LASV01000275">
    <property type="protein sequence ID" value="KKA20284.1"/>
    <property type="molecule type" value="Genomic_DNA"/>
</dbReference>
<dbReference type="OrthoDB" id="10252740at2759"/>
<dbReference type="InterPro" id="IPR032473">
    <property type="entry name" value="Argonaute_Mid_dom"/>
</dbReference>
<dbReference type="SMART" id="SM00950">
    <property type="entry name" value="Piwi"/>
    <property type="match status" value="1"/>
</dbReference>
<name>A0A0F4YPV7_RASE3</name>
<dbReference type="InterPro" id="IPR012337">
    <property type="entry name" value="RNaseH-like_sf"/>
</dbReference>
<dbReference type="InterPro" id="IPR036397">
    <property type="entry name" value="RNaseH_sf"/>
</dbReference>
<reference evidence="4 5" key="1">
    <citation type="submission" date="2015-04" db="EMBL/GenBank/DDBJ databases">
        <authorList>
            <person name="Heijne W.H."/>
            <person name="Fedorova N.D."/>
            <person name="Nierman W.C."/>
            <person name="Vollebregt A.W."/>
            <person name="Zhao Z."/>
            <person name="Wu L."/>
            <person name="Kumar M."/>
            <person name="Stam H."/>
            <person name="van den Berg M.A."/>
            <person name="Pel H.J."/>
        </authorList>
    </citation>
    <scope>NUCLEOTIDE SEQUENCE [LARGE SCALE GENOMIC DNA]</scope>
    <source>
        <strain evidence="4 5">CBS 393.64</strain>
    </source>
</reference>
<keyword evidence="4" id="KW-0396">Initiation factor</keyword>
<protein>
    <submittedName>
        <fullName evidence="4">Eukaryotic translation initiation factor 2c</fullName>
    </submittedName>
</protein>
<dbReference type="GeneID" id="25318045"/>
<sequence length="916" mass="105334">MSNPSKDQPSKADEKPIPSDPFLVHPKEGKRLGARNQYADPAWRMKYLVPVNTVPRPGFNTTGREVELKLNAYPITQFPTRSVWQYDITIGNNEKRAVVKKVWNSSVRKQNLRQMIFDGNKLAWSFHKYEDFSAVVDLDQEEGRAPTGIKPNKFRLFCHRTKQVNLAVIDAWLSGRQTFDESILEALNFLDHLMREYPSTKYSCFKRSFYNEKIESEDLHDGVICYKGYYQAIRAALPGRLVVNVDVENTAFWARITLAGQARAFVNARDYWEVGRRTQPKDDGYFGHMGTTEWNLIYDRIRKLEVQPFYKGCPVNRTFFVKGLVLADTNQFTIDYKDKATGKTEKLTMFQYFKKRYNVILEYPNLPVVEMTKNGVFYPMEHLVIVGLQRYPYKLNDEQTYRMLKFAVQRPQARLASVQESKKALDHANDPVLKSFGLKVGDEMIKTKARVLPNPEIQFANQKHNPGVTGRWDLRGKKFLKTNRVPLKSWGCGIIVYKRNTLEMTQAENWIDGFMKQYAGHGGKIENRPVIMLLKDDIADAIEKLYEKVGNHFRKTPQLLIFFAPNKDSWPYLRIKKSCDCRWGVPSQVLQSQQVVKMNTQYMSNVAMKINAKLGGVTARSVPRVTDASLRPGSIIIGADVSHATPGSWAPSMSAIAVSADEYGAKYMGNCETGYRHVEIIEEQNMKEMLIPMIDEWTATVGKGRRPQYVYYFRDGVSTGQFSHVLEHEVPVIKQVIMHNSTEKVPPKICVVIANKRHHLRAFPRPDDKNAADRNGNPVPGTLIERDITSPHDWDFLLYPHIALQGTARPVHYHVILDQIGHKPHQLQNMIYDHSYQYVRSTTSVSLFPAVYYAHLISNRARHHENVPSKSGPQSGPYIKLTDLKEKKPQYPGAEPKRLLPMVQNETRNHLEMWFV</sequence>
<feature type="domain" description="Piwi" evidence="3">
    <location>
        <begin position="559"/>
        <end position="866"/>
    </location>
</feature>
<evidence type="ECO:0000313" key="4">
    <source>
        <dbReference type="EMBL" id="KKA20284.1"/>
    </source>
</evidence>
<dbReference type="PROSITE" id="PS50821">
    <property type="entry name" value="PAZ"/>
    <property type="match status" value="1"/>
</dbReference>
<dbReference type="Pfam" id="PF02171">
    <property type="entry name" value="Piwi"/>
    <property type="match status" value="1"/>
</dbReference>
<dbReference type="CDD" id="cd02846">
    <property type="entry name" value="PAZ_argonaute_like"/>
    <property type="match status" value="1"/>
</dbReference>
<evidence type="ECO:0000259" key="2">
    <source>
        <dbReference type="PROSITE" id="PS50821"/>
    </source>
</evidence>
<dbReference type="GO" id="GO:0003723">
    <property type="term" value="F:RNA binding"/>
    <property type="evidence" value="ECO:0007669"/>
    <property type="project" value="InterPro"/>
</dbReference>
<evidence type="ECO:0000256" key="1">
    <source>
        <dbReference type="SAM" id="MobiDB-lite"/>
    </source>
</evidence>
<dbReference type="Gene3D" id="3.30.420.10">
    <property type="entry name" value="Ribonuclease H-like superfamily/Ribonuclease H"/>
    <property type="match status" value="1"/>
</dbReference>
<dbReference type="InterPro" id="IPR045246">
    <property type="entry name" value="Piwi_ago-like"/>
</dbReference>
<dbReference type="Proteomes" id="UP000053958">
    <property type="component" value="Unassembled WGS sequence"/>
</dbReference>
<dbReference type="InterPro" id="IPR036085">
    <property type="entry name" value="PAZ_dom_sf"/>
</dbReference>
<dbReference type="InterPro" id="IPR014811">
    <property type="entry name" value="ArgoL1"/>
</dbReference>